<dbReference type="AlphaFoldDB" id="A0A7X0AU56"/>
<dbReference type="InterPro" id="IPR001610">
    <property type="entry name" value="PAC"/>
</dbReference>
<gene>
    <name evidence="7" type="ORF">FHS74_000686</name>
</gene>
<dbReference type="SMART" id="SM00091">
    <property type="entry name" value="PAS"/>
    <property type="match status" value="2"/>
</dbReference>
<evidence type="ECO:0000259" key="6">
    <source>
        <dbReference type="PROSITE" id="PS50192"/>
    </source>
</evidence>
<dbReference type="InterPro" id="IPR013655">
    <property type="entry name" value="PAS_fold_3"/>
</dbReference>
<feature type="domain" description="Methyl-accepting transducer" evidence="3">
    <location>
        <begin position="264"/>
        <end position="476"/>
    </location>
</feature>
<dbReference type="Gene3D" id="1.10.287.950">
    <property type="entry name" value="Methyl-accepting chemotaxis protein"/>
    <property type="match status" value="1"/>
</dbReference>
<dbReference type="Gene3D" id="3.30.450.20">
    <property type="entry name" value="PAS domain"/>
    <property type="match status" value="2"/>
</dbReference>
<comment type="similarity">
    <text evidence="1">Belongs to the methyl-accepting chemotaxis (MCP) protein family.</text>
</comment>
<dbReference type="GO" id="GO:0007165">
    <property type="term" value="P:signal transduction"/>
    <property type="evidence" value="ECO:0007669"/>
    <property type="project" value="UniProtKB-KW"/>
</dbReference>
<reference evidence="7 8" key="1">
    <citation type="submission" date="2020-08" db="EMBL/GenBank/DDBJ databases">
        <title>Genomic Encyclopedia of Type Strains, Phase IV (KMG-IV): sequencing the most valuable type-strain genomes for metagenomic binning, comparative biology and taxonomic classification.</title>
        <authorList>
            <person name="Goeker M."/>
        </authorList>
    </citation>
    <scope>NUCLEOTIDE SEQUENCE [LARGE SCALE GENOMIC DNA]</scope>
    <source>
        <strain evidence="7 8">DSM 22198</strain>
    </source>
</reference>
<feature type="domain" description="PAC" evidence="5">
    <location>
        <begin position="204"/>
        <end position="256"/>
    </location>
</feature>
<protein>
    <submittedName>
        <fullName evidence="7">Methyl-accepting chemotaxis protein</fullName>
    </submittedName>
</protein>
<evidence type="ECO:0000259" key="5">
    <source>
        <dbReference type="PROSITE" id="PS50113"/>
    </source>
</evidence>
<sequence>MFGLKRDRESVASLAALGKAQAMIEFAMDGTILTANPNFLKAVGYRLDEVTGRHHSMFVEPGYKDSADYRKFWDDLRRGEFQAAQFKRIGKGGKEVWIEASYNPVLGADGKPFKVLKCATDVTAQKMEYADLQGQINAIRKSQAVIEFTMDGTVLDANDNFLKALGYTLAEVKGKHHSQFVEPAYRDSADYRKFWDDLRRGEFQAAQFKRIGKGGKEVWIEASYNPILDLNGKPFKVVKYATDITRQIKVLDDLKVLIDDNFGEIDKAVEQSTRQSSDAAHAAGETSGAVQMMASSAEELAASIREISQSMSQSRMAADSAAELATKADAATQRLAEVATSMEGVVDVIRAIAGQINLLALNATIEAARAGDAGKGFAVVATEVKNLANQSANATQKISNEIEGMQAVSGDVVGALNAIRQSIGTVREYVTSTASAVEEQSAVTRDMSSNMQKMANSVESVTRSLGEISAANDQVGQAVASTKEAARVLAR</sequence>
<keyword evidence="2" id="KW-0807">Transducer</keyword>
<evidence type="ECO:0000313" key="8">
    <source>
        <dbReference type="Proteomes" id="UP000539175"/>
    </source>
</evidence>
<proteinExistence type="inferred from homology"/>
<dbReference type="RefSeq" id="WP_184797473.1">
    <property type="nucleotide sequence ID" value="NZ_JACIIZ010000002.1"/>
</dbReference>
<feature type="domain" description="PAS" evidence="4">
    <location>
        <begin position="29"/>
        <end position="53"/>
    </location>
</feature>
<feature type="domain" description="PAC" evidence="5">
    <location>
        <begin position="82"/>
        <end position="134"/>
    </location>
</feature>
<dbReference type="InterPro" id="IPR004089">
    <property type="entry name" value="MCPsignal_dom"/>
</dbReference>
<dbReference type="PROSITE" id="PS50113">
    <property type="entry name" value="PAC"/>
    <property type="match status" value="2"/>
</dbReference>
<dbReference type="NCBIfam" id="TIGR00229">
    <property type="entry name" value="sensory_box"/>
    <property type="match status" value="2"/>
</dbReference>
<evidence type="ECO:0000256" key="1">
    <source>
        <dbReference type="ARBA" id="ARBA00029447"/>
    </source>
</evidence>
<dbReference type="SMART" id="SM00086">
    <property type="entry name" value="PAC"/>
    <property type="match status" value="2"/>
</dbReference>
<dbReference type="EMBL" id="JACIIZ010000002">
    <property type="protein sequence ID" value="MBB6250145.1"/>
    <property type="molecule type" value="Genomic_DNA"/>
</dbReference>
<dbReference type="PROSITE" id="PS50192">
    <property type="entry name" value="T_SNARE"/>
    <property type="match status" value="1"/>
</dbReference>
<dbReference type="InterPro" id="IPR000014">
    <property type="entry name" value="PAS"/>
</dbReference>
<dbReference type="GO" id="GO:0006935">
    <property type="term" value="P:chemotaxis"/>
    <property type="evidence" value="ECO:0007669"/>
    <property type="project" value="InterPro"/>
</dbReference>
<name>A0A7X0AU56_9PROT</name>
<dbReference type="PROSITE" id="PS50111">
    <property type="entry name" value="CHEMOTAXIS_TRANSDUC_2"/>
    <property type="match status" value="1"/>
</dbReference>
<dbReference type="InterPro" id="IPR050903">
    <property type="entry name" value="Bact_Chemotaxis_MeTrfase"/>
</dbReference>
<dbReference type="CDD" id="cd00130">
    <property type="entry name" value="PAS"/>
    <property type="match status" value="2"/>
</dbReference>
<comment type="caution">
    <text evidence="7">The sequence shown here is derived from an EMBL/GenBank/DDBJ whole genome shotgun (WGS) entry which is preliminary data.</text>
</comment>
<dbReference type="PANTHER" id="PTHR24422">
    <property type="entry name" value="CHEMOTAXIS PROTEIN METHYLTRANSFERASE"/>
    <property type="match status" value="1"/>
</dbReference>
<dbReference type="InterPro" id="IPR004090">
    <property type="entry name" value="Chemotax_Me-accpt_rcpt"/>
</dbReference>
<evidence type="ECO:0000259" key="3">
    <source>
        <dbReference type="PROSITE" id="PS50111"/>
    </source>
</evidence>
<evidence type="ECO:0000313" key="7">
    <source>
        <dbReference type="EMBL" id="MBB6250145.1"/>
    </source>
</evidence>
<dbReference type="PROSITE" id="PS50112">
    <property type="entry name" value="PAS"/>
    <property type="match status" value="2"/>
</dbReference>
<dbReference type="InterPro" id="IPR000727">
    <property type="entry name" value="T_SNARE_dom"/>
</dbReference>
<dbReference type="PRINTS" id="PR00260">
    <property type="entry name" value="CHEMTRNSDUCR"/>
</dbReference>
<dbReference type="InterPro" id="IPR035965">
    <property type="entry name" value="PAS-like_dom_sf"/>
</dbReference>
<accession>A0A7X0AU56</accession>
<dbReference type="SMART" id="SM00283">
    <property type="entry name" value="MA"/>
    <property type="match status" value="1"/>
</dbReference>
<dbReference type="Pfam" id="PF00015">
    <property type="entry name" value="MCPsignal"/>
    <property type="match status" value="1"/>
</dbReference>
<keyword evidence="8" id="KW-1185">Reference proteome</keyword>
<feature type="domain" description="T-SNARE coiled-coil homology" evidence="6">
    <location>
        <begin position="406"/>
        <end position="468"/>
    </location>
</feature>
<dbReference type="GO" id="GO:0004888">
    <property type="term" value="F:transmembrane signaling receptor activity"/>
    <property type="evidence" value="ECO:0007669"/>
    <property type="project" value="InterPro"/>
</dbReference>
<dbReference type="GO" id="GO:0016020">
    <property type="term" value="C:membrane"/>
    <property type="evidence" value="ECO:0007669"/>
    <property type="project" value="InterPro"/>
</dbReference>
<dbReference type="InterPro" id="IPR000700">
    <property type="entry name" value="PAS-assoc_C"/>
</dbReference>
<evidence type="ECO:0000259" key="4">
    <source>
        <dbReference type="PROSITE" id="PS50112"/>
    </source>
</evidence>
<dbReference type="SUPFAM" id="SSF55785">
    <property type="entry name" value="PYP-like sensor domain (PAS domain)"/>
    <property type="match status" value="2"/>
</dbReference>
<feature type="domain" description="PAS" evidence="4">
    <location>
        <begin position="145"/>
        <end position="183"/>
    </location>
</feature>
<organism evidence="7 8">
    <name type="scientific">Nitrospirillum iridis</name>
    <dbReference type="NCBI Taxonomy" id="765888"/>
    <lineage>
        <taxon>Bacteria</taxon>
        <taxon>Pseudomonadati</taxon>
        <taxon>Pseudomonadota</taxon>
        <taxon>Alphaproteobacteria</taxon>
        <taxon>Rhodospirillales</taxon>
        <taxon>Azospirillaceae</taxon>
        <taxon>Nitrospirillum</taxon>
    </lineage>
</organism>
<dbReference type="Pfam" id="PF08447">
    <property type="entry name" value="PAS_3"/>
    <property type="match status" value="2"/>
</dbReference>
<evidence type="ECO:0000256" key="2">
    <source>
        <dbReference type="PROSITE-ProRule" id="PRU00284"/>
    </source>
</evidence>
<dbReference type="Proteomes" id="UP000539175">
    <property type="component" value="Unassembled WGS sequence"/>
</dbReference>
<dbReference type="SUPFAM" id="SSF58104">
    <property type="entry name" value="Methyl-accepting chemotaxis protein (MCP) signaling domain"/>
    <property type="match status" value="1"/>
</dbReference>
<dbReference type="PANTHER" id="PTHR24422:SF10">
    <property type="entry name" value="CHEMOTAXIS PROTEIN METHYLTRANSFERASE 2"/>
    <property type="match status" value="1"/>
</dbReference>